<dbReference type="AlphaFoldDB" id="A0A846WF91"/>
<dbReference type="Proteomes" id="UP000563898">
    <property type="component" value="Unassembled WGS sequence"/>
</dbReference>
<comment type="caution">
    <text evidence="1">The sequence shown here is derived from an EMBL/GenBank/DDBJ whole genome shotgun (WGS) entry which is preliminary data.</text>
</comment>
<name>A0A846WF91_9ACTN</name>
<gene>
    <name evidence="1" type="ORF">HGA05_02580</name>
</gene>
<evidence type="ECO:0008006" key="3">
    <source>
        <dbReference type="Google" id="ProtNLM"/>
    </source>
</evidence>
<evidence type="ECO:0000313" key="1">
    <source>
        <dbReference type="EMBL" id="NKY00465.1"/>
    </source>
</evidence>
<sequence length="426" mass="45343">MQGSQKYRVGGLDIAYSGRWVIAFVGPVDHGGPERVRRALVDYARRHGPAGRIGLIPDPESSMWEFRPEEFDDCVVEIDPVEPAQFVSTLTALARSAEPRPPVWIALSGPHAFCYLDHGIGDGLTAFRLLALVARSSLSEHRRANDDPVPLRFPAAAAVASAARKHPMRVAGTLLRNAAAELSSGHKRKACADTALTAEVVGDPQPRSAFSMGTEKAFDELERFKNEHFPHASSVAMRVAIAACALGRAGLHPAEPFYLVFDARRYLRPTTVTTGNFAVGLDLSGDLRCPTDITASIRDHAASGLPALAVALHSAKSRLRVALGKPRKSPAPQTINADPWVTVSDLSGGPAGLIDSFAWLAPAEDRNIGAFSAPAGRDAITLTYGLLGRRVSLTASFDEGVFDPELVASAVASAVEDPVGLLGGRR</sequence>
<dbReference type="EMBL" id="JAAXPC010000001">
    <property type="protein sequence ID" value="NKY00465.1"/>
    <property type="molecule type" value="Genomic_DNA"/>
</dbReference>
<reference evidence="1 2" key="1">
    <citation type="submission" date="2020-04" db="EMBL/GenBank/DDBJ databases">
        <title>MicrobeNet Type strains.</title>
        <authorList>
            <person name="Nicholson A.C."/>
        </authorList>
    </citation>
    <scope>NUCLEOTIDE SEQUENCE [LARGE SCALE GENOMIC DNA]</scope>
    <source>
        <strain evidence="1 2">ATCC BAA-14</strain>
    </source>
</reference>
<protein>
    <recommendedName>
        <fullName evidence="3">Diacylglycerol O-acyltransferase</fullName>
    </recommendedName>
</protein>
<evidence type="ECO:0000313" key="2">
    <source>
        <dbReference type="Proteomes" id="UP000563898"/>
    </source>
</evidence>
<accession>A0A846WF91</accession>
<proteinExistence type="predicted"/>
<organism evidence="1 2">
    <name type="scientific">Gordonia polyisoprenivorans</name>
    <dbReference type="NCBI Taxonomy" id="84595"/>
    <lineage>
        <taxon>Bacteria</taxon>
        <taxon>Bacillati</taxon>
        <taxon>Actinomycetota</taxon>
        <taxon>Actinomycetes</taxon>
        <taxon>Mycobacteriales</taxon>
        <taxon>Gordoniaceae</taxon>
        <taxon>Gordonia</taxon>
    </lineage>
</organism>
<dbReference type="RefSeq" id="WP_006370763.1">
    <property type="nucleotide sequence ID" value="NZ_JAAXPC010000001.1"/>
</dbReference>